<dbReference type="Proteomes" id="UP000196053">
    <property type="component" value="Chromosome I"/>
</dbReference>
<protein>
    <submittedName>
        <fullName evidence="2">Uncharacterized protein</fullName>
    </submittedName>
</protein>
<reference evidence="3" key="1">
    <citation type="submission" date="2015-09" db="EMBL/GenBank/DDBJ databases">
        <authorList>
            <person name="Wibberg D."/>
        </authorList>
    </citation>
    <scope>NUCLEOTIDE SEQUENCE [LARGE SCALE GENOMIC DNA]</scope>
    <source>
        <strain evidence="3">SD1D</strain>
    </source>
</reference>
<feature type="transmembrane region" description="Helical" evidence="1">
    <location>
        <begin position="30"/>
        <end position="51"/>
    </location>
</feature>
<name>A0A0K8J2Q8_9FIRM</name>
<keyword evidence="1" id="KW-1133">Transmembrane helix</keyword>
<accession>A0A0K8J2Q8</accession>
<dbReference type="AlphaFoldDB" id="A0A0K8J2Q8"/>
<evidence type="ECO:0000313" key="2">
    <source>
        <dbReference type="EMBL" id="CUH91649.1"/>
    </source>
</evidence>
<dbReference type="RefSeq" id="WP_058257103.1">
    <property type="nucleotide sequence ID" value="NZ_DUPS01000013.1"/>
</dbReference>
<evidence type="ECO:0000256" key="1">
    <source>
        <dbReference type="SAM" id="Phobius"/>
    </source>
</evidence>
<dbReference type="EMBL" id="LN879430">
    <property type="protein sequence ID" value="CUH91649.1"/>
    <property type="molecule type" value="Genomic_DNA"/>
</dbReference>
<gene>
    <name evidence="2" type="ORF">SD1D_0087</name>
</gene>
<keyword evidence="1" id="KW-0812">Transmembrane</keyword>
<evidence type="ECO:0000313" key="3">
    <source>
        <dbReference type="Proteomes" id="UP000196053"/>
    </source>
</evidence>
<keyword evidence="3" id="KW-1185">Reference proteome</keyword>
<sequence>MCIIATIGIMLLLGYMSTFGGPGPLPAMTMVALILVIWIIAAIIMLVRSIVKKAIEYKDDYDGRSYVSKEESESN</sequence>
<keyword evidence="1" id="KW-0472">Membrane</keyword>
<dbReference type="KEGG" id="hsd:SD1D_0087"/>
<proteinExistence type="predicted"/>
<organism evidence="2 3">
    <name type="scientific">Herbinix luporum</name>
    <dbReference type="NCBI Taxonomy" id="1679721"/>
    <lineage>
        <taxon>Bacteria</taxon>
        <taxon>Bacillati</taxon>
        <taxon>Bacillota</taxon>
        <taxon>Clostridia</taxon>
        <taxon>Lachnospirales</taxon>
        <taxon>Lachnospiraceae</taxon>
        <taxon>Herbinix</taxon>
    </lineage>
</organism>